<dbReference type="GO" id="GO:0004029">
    <property type="term" value="F:aldehyde dehydrogenase (NAD+) activity"/>
    <property type="evidence" value="ECO:0007669"/>
    <property type="project" value="TreeGrafter"/>
</dbReference>
<accession>A0AAU2GSE6</accession>
<dbReference type="AlphaFoldDB" id="A0AAU2GSE6"/>
<dbReference type="Gene3D" id="3.40.50.720">
    <property type="entry name" value="NAD(P)-binding Rossmann-like Domain"/>
    <property type="match status" value="1"/>
</dbReference>
<name>A0AAU2GSE6_9ACTN</name>
<reference evidence="2" key="1">
    <citation type="submission" date="2022-10" db="EMBL/GenBank/DDBJ databases">
        <title>The complete genomes of actinobacterial strains from the NBC collection.</title>
        <authorList>
            <person name="Joergensen T.S."/>
            <person name="Alvarez Arevalo M."/>
            <person name="Sterndorff E.B."/>
            <person name="Faurdal D."/>
            <person name="Vuksanovic O."/>
            <person name="Mourched A.-S."/>
            <person name="Charusanti P."/>
            <person name="Shaw S."/>
            <person name="Blin K."/>
            <person name="Weber T."/>
        </authorList>
    </citation>
    <scope>NUCLEOTIDE SEQUENCE</scope>
    <source>
        <strain evidence="2">NBC_00060</strain>
    </source>
</reference>
<evidence type="ECO:0000313" key="2">
    <source>
        <dbReference type="EMBL" id="WTU39003.1"/>
    </source>
</evidence>
<dbReference type="Pfam" id="PF01370">
    <property type="entry name" value="Epimerase"/>
    <property type="match status" value="1"/>
</dbReference>
<dbReference type="InterPro" id="IPR051783">
    <property type="entry name" value="NAD(P)-dependent_oxidoreduct"/>
</dbReference>
<organism evidence="2">
    <name type="scientific">Streptomyces sp. NBC_00060</name>
    <dbReference type="NCBI Taxonomy" id="2975636"/>
    <lineage>
        <taxon>Bacteria</taxon>
        <taxon>Bacillati</taxon>
        <taxon>Actinomycetota</taxon>
        <taxon>Actinomycetes</taxon>
        <taxon>Kitasatosporales</taxon>
        <taxon>Streptomycetaceae</taxon>
        <taxon>Streptomyces</taxon>
    </lineage>
</organism>
<dbReference type="PANTHER" id="PTHR48079:SF6">
    <property type="entry name" value="NAD(P)-BINDING DOMAIN-CONTAINING PROTEIN-RELATED"/>
    <property type="match status" value="1"/>
</dbReference>
<dbReference type="SUPFAM" id="SSF51735">
    <property type="entry name" value="NAD(P)-binding Rossmann-fold domains"/>
    <property type="match status" value="1"/>
</dbReference>
<proteinExistence type="predicted"/>
<dbReference type="GO" id="GO:0005737">
    <property type="term" value="C:cytoplasm"/>
    <property type="evidence" value="ECO:0007669"/>
    <property type="project" value="TreeGrafter"/>
</dbReference>
<protein>
    <submittedName>
        <fullName evidence="2">NAD(P)-dependent oxidoreductase</fullName>
    </submittedName>
</protein>
<dbReference type="InterPro" id="IPR036291">
    <property type="entry name" value="NAD(P)-bd_dom_sf"/>
</dbReference>
<sequence length="304" mass="32312">MRILLAGASGVLGQRAVRELTAASHEVAGLGRGASNTVRVNLLDGDAVLRAVDGMAFDVVIHAATALQGTSLIRHQEMAGTNALRVQGTANLLAAARATGARRIVLENMMFGYGYGDHGDRLLTEDGTPFGPAGTNPWLEQHVGAMRAKEELAFTADGIDAVSLRFGLFYGKDVTDTTVLTMLRKRRLPVVADHGRELAWVDVDDAARAVAAAVERGRPSQAYNIADDLPTGFGSHVRAVAEAFGTPAPLRIPLWLLKPAPLAHTVMATNLRLDSSKAKEELGWKPSHTDSVEGVRSLARTLGV</sequence>
<evidence type="ECO:0000259" key="1">
    <source>
        <dbReference type="Pfam" id="PF01370"/>
    </source>
</evidence>
<dbReference type="EMBL" id="CP108253">
    <property type="protein sequence ID" value="WTU39003.1"/>
    <property type="molecule type" value="Genomic_DNA"/>
</dbReference>
<feature type="domain" description="NAD-dependent epimerase/dehydratase" evidence="1">
    <location>
        <begin position="3"/>
        <end position="226"/>
    </location>
</feature>
<dbReference type="PANTHER" id="PTHR48079">
    <property type="entry name" value="PROTEIN YEEZ"/>
    <property type="match status" value="1"/>
</dbReference>
<dbReference type="InterPro" id="IPR001509">
    <property type="entry name" value="Epimerase_deHydtase"/>
</dbReference>
<gene>
    <name evidence="2" type="ORF">OHV25_05125</name>
</gene>